<keyword evidence="1" id="KW-1133">Transmembrane helix</keyword>
<dbReference type="Proteomes" id="UP000626109">
    <property type="component" value="Unassembled WGS sequence"/>
</dbReference>
<feature type="transmembrane region" description="Helical" evidence="1">
    <location>
        <begin position="973"/>
        <end position="992"/>
    </location>
</feature>
<dbReference type="AlphaFoldDB" id="A0A813KHD6"/>
<feature type="transmembrane region" description="Helical" evidence="1">
    <location>
        <begin position="843"/>
        <end position="861"/>
    </location>
</feature>
<protein>
    <submittedName>
        <fullName evidence="2">Uncharacterized protein</fullName>
    </submittedName>
</protein>
<evidence type="ECO:0000313" key="3">
    <source>
        <dbReference type="Proteomes" id="UP000626109"/>
    </source>
</evidence>
<proteinExistence type="predicted"/>
<keyword evidence="1" id="KW-0472">Membrane</keyword>
<reference evidence="2" key="1">
    <citation type="submission" date="2021-02" db="EMBL/GenBank/DDBJ databases">
        <authorList>
            <person name="Dougan E. K."/>
            <person name="Rhodes N."/>
            <person name="Thang M."/>
            <person name="Chan C."/>
        </authorList>
    </citation>
    <scope>NUCLEOTIDE SEQUENCE</scope>
</reference>
<feature type="transmembrane region" description="Helical" evidence="1">
    <location>
        <begin position="47"/>
        <end position="68"/>
    </location>
</feature>
<evidence type="ECO:0000313" key="2">
    <source>
        <dbReference type="EMBL" id="CAE8702271.1"/>
    </source>
</evidence>
<feature type="transmembrane region" description="Helical" evidence="1">
    <location>
        <begin position="148"/>
        <end position="167"/>
    </location>
</feature>
<accession>A0A813KHD6</accession>
<name>A0A813KHD6_POLGL</name>
<keyword evidence="1" id="KW-0812">Transmembrane</keyword>
<feature type="transmembrane region" description="Helical" evidence="1">
    <location>
        <begin position="225"/>
        <end position="244"/>
    </location>
</feature>
<gene>
    <name evidence="2" type="ORF">PGLA2088_LOCUS32363</name>
</gene>
<feature type="transmembrane region" description="Helical" evidence="1">
    <location>
        <begin position="283"/>
        <end position="305"/>
    </location>
</feature>
<organism evidence="2 3">
    <name type="scientific">Polarella glacialis</name>
    <name type="common">Dinoflagellate</name>
    <dbReference type="NCBI Taxonomy" id="89957"/>
    <lineage>
        <taxon>Eukaryota</taxon>
        <taxon>Sar</taxon>
        <taxon>Alveolata</taxon>
        <taxon>Dinophyceae</taxon>
        <taxon>Suessiales</taxon>
        <taxon>Suessiaceae</taxon>
        <taxon>Polarella</taxon>
    </lineage>
</organism>
<feature type="transmembrane region" description="Helical" evidence="1">
    <location>
        <begin position="120"/>
        <end position="142"/>
    </location>
</feature>
<sequence>MLKLASVFENRMFQLGGRFKPGLGPSFCPLGIGRSKDGPWIRFRGRLWSMVVIAFTALLLSFILLLTFQSRDFEICSQSEKGLALVEAMIRGACATLIAPFAAVVAARARSPHMLEVGRYLGMLWLIQVCAAYAFIATASGLRGAPRFIPGAVSILSTAIAIVYLYALQLKLVKCLQMGFLENLGANLLQWITTRVFAAPAFVFSVGVVYGWIAKPPEDNVIYKISGLCTWLLIGLEVVQLNLAHRAFRRVRMLVAQDKRDVGRCSQKNAEALIMLRRQHLRIVYSFTLMILVHVAYALLTGVLWPAPISFRYQLLTSHRSSCPVLLVLDTHIYLGPCSVVLSILAWYFSGALSGALVRGEAEFLKEEARLKKRATAAACAPSSQDRDWEEKVKEMGGRSITLAALLRFYRGLGNNYMPHFDPAKSTTNDVVRQAIIPLSGSAMQSLAHIMMDGKPTRPSRMITHNWGNLFRDLFAAVVADALGEISYGGLADLMDQDLDQVEEWLRRAHALETTYWICAFCVNQHAGICDHISNHERDSVTQESFTACSCVSPKFLNDTAPLSSHGSSVECEMNKFDSMMHWLAATDSSFYQVVAVDVGFELFGRAWCVAELAEAHGIGMQQQLKVVSAAALEENSHKLRHLKVQEMEASRPEDVREILAKIPDHEAFNQQLHHLIFDSLISGWEDLDVATLLSEFVLSGSSHGFSGSLADIADMIDCGVVSRPESAGPLGCHEQAQTDCASMSHIADGGICPRHCPYVAPHPYLSCVFECTTDWGCSRANAAFAFPNNETQTCEPCSVVGCRRCSSKDVCMECFDNFWLEFGGRVCAYVWDDRAQHGMRTAGALSIVLVFLLAIIVFVIDRCNCFGGCLPEETPINLDGDIELEDNLDEDPGPQPLISTGPSGFDFDVDKTIRALNQGKLHRLRCKVKDLEVPKEGSSSQGPSRSFKKLPFGIDLQSKYIVGVGLPLFHQWYYFLILYSLMMCAGTAYIYKGSALSGQLQKTGLDHASSYLLGENAMSLCALNTRHDLLGEAIEAFGLRCAVGYGVLWLMGLALTLAHAARQKRLAATFHQRHVCLAEFVLNIEGFPPDATNEEQMRSFVCEAFGNEDLEVSVCYDYRSRREKVHELLEKVLVKEDVDSGTYDAALAVGSAGARGLGLSEEEKAEVRSWMIPGATDCLKNAGGVFIIFPHNYDLQLARQRFDDELSDGLRLCNNNSWLVVV</sequence>
<feature type="transmembrane region" description="Helical" evidence="1">
    <location>
        <begin position="88"/>
        <end position="108"/>
    </location>
</feature>
<evidence type="ECO:0000256" key="1">
    <source>
        <dbReference type="SAM" id="Phobius"/>
    </source>
</evidence>
<dbReference type="EMBL" id="CAJNNW010030053">
    <property type="protein sequence ID" value="CAE8702271.1"/>
    <property type="molecule type" value="Genomic_DNA"/>
</dbReference>
<feature type="transmembrane region" description="Helical" evidence="1">
    <location>
        <begin position="188"/>
        <end position="213"/>
    </location>
</feature>
<comment type="caution">
    <text evidence="2">The sequence shown here is derived from an EMBL/GenBank/DDBJ whole genome shotgun (WGS) entry which is preliminary data.</text>
</comment>